<proteinExistence type="predicted"/>
<evidence type="ECO:0000313" key="2">
    <source>
        <dbReference type="EMBL" id="SFV10374.1"/>
    </source>
</evidence>
<evidence type="ECO:0000313" key="3">
    <source>
        <dbReference type="Proteomes" id="UP000183508"/>
    </source>
</evidence>
<keyword evidence="3" id="KW-1185">Reference proteome</keyword>
<gene>
    <name evidence="2" type="ORF">SAMN05421543_1853</name>
</gene>
<keyword evidence="1" id="KW-0472">Membrane</keyword>
<reference evidence="3" key="1">
    <citation type="submission" date="2016-10" db="EMBL/GenBank/DDBJ databases">
        <authorList>
            <person name="Varghese N."/>
        </authorList>
    </citation>
    <scope>NUCLEOTIDE SEQUENCE [LARGE SCALE GENOMIC DNA]</scope>
    <source>
        <strain evidence="3">DSM 17980</strain>
    </source>
</reference>
<sequence length="35" mass="4041">LGLMLDHDHPPVNNYDYIFIIMLCPKGAWGFFGMN</sequence>
<dbReference type="Proteomes" id="UP000183508">
    <property type="component" value="Unassembled WGS sequence"/>
</dbReference>
<feature type="non-terminal residue" evidence="2">
    <location>
        <position position="1"/>
    </location>
</feature>
<evidence type="ECO:0000256" key="1">
    <source>
        <dbReference type="SAM" id="Phobius"/>
    </source>
</evidence>
<dbReference type="EMBL" id="FPBV01000085">
    <property type="protein sequence ID" value="SFV10374.1"/>
    <property type="molecule type" value="Genomic_DNA"/>
</dbReference>
<name>A0A1I7LKY8_9BACL</name>
<protein>
    <submittedName>
        <fullName evidence="2">Uncharacterized protein</fullName>
    </submittedName>
</protein>
<dbReference type="AlphaFoldDB" id="A0A1I7LKY8"/>
<organism evidence="2 3">
    <name type="scientific">Alicyclobacillus macrosporangiidus</name>
    <dbReference type="NCBI Taxonomy" id="392015"/>
    <lineage>
        <taxon>Bacteria</taxon>
        <taxon>Bacillati</taxon>
        <taxon>Bacillota</taxon>
        <taxon>Bacilli</taxon>
        <taxon>Bacillales</taxon>
        <taxon>Alicyclobacillaceae</taxon>
        <taxon>Alicyclobacillus</taxon>
    </lineage>
</organism>
<keyword evidence="1" id="KW-0812">Transmembrane</keyword>
<accession>A0A1I7LKY8</accession>
<keyword evidence="1" id="KW-1133">Transmembrane helix</keyword>
<feature type="transmembrane region" description="Helical" evidence="1">
    <location>
        <begin position="15"/>
        <end position="34"/>
    </location>
</feature>